<dbReference type="Pfam" id="PF22621">
    <property type="entry name" value="CurL-like_PKS_C"/>
    <property type="match status" value="1"/>
</dbReference>
<dbReference type="Pfam" id="PF08659">
    <property type="entry name" value="KR"/>
    <property type="match status" value="1"/>
</dbReference>
<evidence type="ECO:0000313" key="6">
    <source>
        <dbReference type="EMBL" id="AWS21290.1"/>
    </source>
</evidence>
<accession>A0A384ZJS5</accession>
<dbReference type="PANTHER" id="PTHR43775:SF37">
    <property type="entry name" value="SI:DKEY-61P9.11"/>
    <property type="match status" value="1"/>
</dbReference>
<gene>
    <name evidence="6" type="primary">arm18</name>
</gene>
<dbReference type="CDD" id="cd00833">
    <property type="entry name" value="PKS"/>
    <property type="match status" value="1"/>
</dbReference>
<dbReference type="GO" id="GO:0005886">
    <property type="term" value="C:plasma membrane"/>
    <property type="evidence" value="ECO:0007669"/>
    <property type="project" value="TreeGrafter"/>
</dbReference>
<dbReference type="SUPFAM" id="SSF52151">
    <property type="entry name" value="FabD/lysophospholipase-like"/>
    <property type="match status" value="1"/>
</dbReference>
<dbReference type="SMART" id="SM00827">
    <property type="entry name" value="PKS_AT"/>
    <property type="match status" value="1"/>
</dbReference>
<organism evidence="6">
    <name type="scientific">Streptomyces armeniacus</name>
    <dbReference type="NCBI Taxonomy" id="83291"/>
    <lineage>
        <taxon>Bacteria</taxon>
        <taxon>Bacillati</taxon>
        <taxon>Actinomycetota</taxon>
        <taxon>Actinomycetes</taxon>
        <taxon>Kitasatosporales</taxon>
        <taxon>Streptomycetaceae</taxon>
        <taxon>Streptomyces</taxon>
    </lineage>
</organism>
<dbReference type="CDD" id="cd08955">
    <property type="entry name" value="KR_2_FAS_SDR_x"/>
    <property type="match status" value="1"/>
</dbReference>
<evidence type="ECO:0000256" key="4">
    <source>
        <dbReference type="SAM" id="MobiDB-lite"/>
    </source>
</evidence>
<dbReference type="InterPro" id="IPR016039">
    <property type="entry name" value="Thiolase-like"/>
</dbReference>
<dbReference type="SUPFAM" id="SSF51735">
    <property type="entry name" value="NAD(P)-binding Rossmann-fold domains"/>
    <property type="match status" value="2"/>
</dbReference>
<dbReference type="InterPro" id="IPR036291">
    <property type="entry name" value="NAD(P)-bd_dom_sf"/>
</dbReference>
<proteinExistence type="predicted"/>
<dbReference type="InterPro" id="IPR014043">
    <property type="entry name" value="Acyl_transferase_dom"/>
</dbReference>
<dbReference type="GO" id="GO:0006633">
    <property type="term" value="P:fatty acid biosynthetic process"/>
    <property type="evidence" value="ECO:0007669"/>
    <property type="project" value="TreeGrafter"/>
</dbReference>
<dbReference type="Pfam" id="PF00698">
    <property type="entry name" value="Acyl_transf_1"/>
    <property type="match status" value="1"/>
</dbReference>
<dbReference type="InterPro" id="IPR057326">
    <property type="entry name" value="KR_dom"/>
</dbReference>
<name>A0A384ZJS5_9ACTN</name>
<evidence type="ECO:0000256" key="3">
    <source>
        <dbReference type="ARBA" id="ARBA00022679"/>
    </source>
</evidence>
<dbReference type="Gene3D" id="3.40.50.720">
    <property type="entry name" value="NAD(P)-binding Rossmann-like Domain"/>
    <property type="match status" value="1"/>
</dbReference>
<reference evidence="6" key="1">
    <citation type="submission" date="2017-06" db="EMBL/GenBank/DDBJ databases">
        <title>Characterization of the Biosynthesis Gene Cluster for the Antibiotic Armeniaspirols and Streptopyrrole in Streptomyces armeniacus DSM 43125.</title>
        <authorList>
            <person name="Qiao Y."/>
            <person name="Deng Z."/>
            <person name="Hu Y."/>
            <person name="Zhu D."/>
        </authorList>
    </citation>
    <scope>NUCLEOTIDE SEQUENCE</scope>
    <source>
        <strain evidence="6">DSM 43125</strain>
    </source>
</reference>
<evidence type="ECO:0000256" key="1">
    <source>
        <dbReference type="ARBA" id="ARBA00022450"/>
    </source>
</evidence>
<dbReference type="GO" id="GO:0071770">
    <property type="term" value="P:DIM/DIP cell wall layer assembly"/>
    <property type="evidence" value="ECO:0007669"/>
    <property type="project" value="TreeGrafter"/>
</dbReference>
<dbReference type="Gene3D" id="3.40.47.10">
    <property type="match status" value="1"/>
</dbReference>
<dbReference type="InterPro" id="IPR014030">
    <property type="entry name" value="Ketoacyl_synth_N"/>
</dbReference>
<keyword evidence="1" id="KW-0596">Phosphopantetheine</keyword>
<dbReference type="PANTHER" id="PTHR43775">
    <property type="entry name" value="FATTY ACID SYNTHASE"/>
    <property type="match status" value="1"/>
</dbReference>
<dbReference type="InterPro" id="IPR013968">
    <property type="entry name" value="PKS_KR"/>
</dbReference>
<dbReference type="GO" id="GO:0005737">
    <property type="term" value="C:cytoplasm"/>
    <property type="evidence" value="ECO:0007669"/>
    <property type="project" value="TreeGrafter"/>
</dbReference>
<dbReference type="InterPro" id="IPR050091">
    <property type="entry name" value="PKS_NRPS_Biosynth_Enz"/>
</dbReference>
<keyword evidence="3" id="KW-0808">Transferase</keyword>
<dbReference type="InterPro" id="IPR001227">
    <property type="entry name" value="Ac_transferase_dom_sf"/>
</dbReference>
<keyword evidence="2" id="KW-0597">Phosphoprotein</keyword>
<protein>
    <submittedName>
        <fullName evidence="6">Type I polyketide synthase</fullName>
    </submittedName>
</protein>
<dbReference type="Pfam" id="PF02801">
    <property type="entry name" value="Ketoacyl-synt_C"/>
    <property type="match status" value="1"/>
</dbReference>
<dbReference type="SMART" id="SM00825">
    <property type="entry name" value="PKS_KS"/>
    <property type="match status" value="1"/>
</dbReference>
<dbReference type="EMBL" id="MF401191">
    <property type="protein sequence ID" value="AWS21290.1"/>
    <property type="molecule type" value="Genomic_DNA"/>
</dbReference>
<dbReference type="SMART" id="SM00822">
    <property type="entry name" value="PKS_KR"/>
    <property type="match status" value="1"/>
</dbReference>
<dbReference type="InterPro" id="IPR020841">
    <property type="entry name" value="PKS_Beta-ketoAc_synthase_dom"/>
</dbReference>
<dbReference type="PROSITE" id="PS52004">
    <property type="entry name" value="KS3_2"/>
    <property type="match status" value="1"/>
</dbReference>
<dbReference type="Gene3D" id="3.40.366.10">
    <property type="entry name" value="Malonyl-Coenzyme A Acyl Carrier Protein, domain 2"/>
    <property type="match status" value="2"/>
</dbReference>
<feature type="region of interest" description="Disordered" evidence="4">
    <location>
        <begin position="26"/>
        <end position="58"/>
    </location>
</feature>
<feature type="domain" description="Ketosynthase family 3 (KS3)" evidence="5">
    <location>
        <begin position="63"/>
        <end position="489"/>
    </location>
</feature>
<dbReference type="SUPFAM" id="SSF53901">
    <property type="entry name" value="Thiolase-like"/>
    <property type="match status" value="1"/>
</dbReference>
<dbReference type="InterPro" id="IPR014031">
    <property type="entry name" value="Ketoacyl_synth_C"/>
</dbReference>
<dbReference type="GO" id="GO:0004312">
    <property type="term" value="F:fatty acid synthase activity"/>
    <property type="evidence" value="ECO:0007669"/>
    <property type="project" value="TreeGrafter"/>
</dbReference>
<dbReference type="Gene3D" id="3.30.70.3290">
    <property type="match status" value="2"/>
</dbReference>
<dbReference type="InterPro" id="IPR016035">
    <property type="entry name" value="Acyl_Trfase/lysoPLipase"/>
</dbReference>
<sequence>MCNTAPIHVQVVLEFRLRQCRNGLGSGGECPHGTGSRPGRAAARPDGMDSAEASGGDRHVTARESIAIVGVGCRFPDDADGPDAYWRLLRSGGDAVTEFPADRADDIGIVRPDPGALGDFPLRGGFLRRVDRFEPAVFGIPAHEAPGMDPQQRLALEVAWEALEHAGYAPDSLDGTATGVYLGVSSSDYARLRQLYGNPRDVDAHQLLGERSYVAGRISRALGLRGPSKVTDTGGSSSLVSVHEACQELRDGGCDLALAGGVHLLLSPFGFALLERAGGLSAQGRCRTFDAAADGCVRGEGAAVVVLKRFAEAVRDGDTVLAVIEGSAVCHAGLDDGPEGPGVATRRHVVERALARAGVSGAEVDYVEAHGTGVPESDAAELRALQAAIGCLRPPDSPLLVGSVTANIGHLEAAAGIAGLVKLVLSLRYGEIPAQVHFLNPTPRVDWSRLRIDIARQTRAWPSAAGRRPIGGVSGFGASGTSAHLVVALPPEPAPEPAPEPVPRHERHTGPGVLLVSAHTESALTELSRRYTRDLRRSVGLTHADACWTSQVGRARQSYGIAVAGDSTDELAEALEAYNRGEPDTRVRMSNRSGSEGSGVAWLFPGHGTERFGLVRELAGLPAFRAPFEECRALFEEILDRPVDPLPVPGPAPRPEPRPIAPPELFAAEYALARMWLGWGLRPAALLGQGCGEIVAACVAEAVSLPDAVRLVALHTELTAGTADEAVPDGTSPGGRLDAAADGIRYAPPVFPLLSQATGRAWTAPADGAGRRALPAPEPVRFRAGLTNLYLDGVRTFLELGPGELLSLGNKAVDDPDCAWIPSLSPPDRHGRGPDGRAGTLLALGSMALRGAEPDWRAVHGDARPRRVPLPTSVWRGSSYWFEKPAGERAAETDGSRRSSEPLLGLGQRLRGAIPTYEIPLDGKFWEPFVRTDQHGRRYLTLGPLGKVVLAVAGDALGGRWTCMEELISHQLIPMDGSKRLLQLTVRSAGHGHATVECHSVSAREEAAGAPWQLHGQAILRRRLTTRPRRPDLQFHRYGDSFPYQTASLHPALMDRVTSTRRGGDGVLVALAPDDMESSHGLVAAVDAAVAALFWDVGAPDHEPGENGFARVLRDVTCEEPHRIRYVRATAQPTGDGPEHTSRTSREVRGEAEFYDYDGAHVGGIRELFVVEPETVKSDRTPWQHPDDLLMRIEWQRTGRLPGPRRLTGESVLLLPDGEGVAAQLEAELRQRGAHCLVAEPYEAVPDHAVLARLLDRWLADAGADARTRRVVVLTGLDAPVPDELDAEDLLEYRQRTELTVLALVQELAAAPEHASTSVSLVTRGAMPVLPEHAVTCPVAATLWGLGRALAVERPQHWGGAVDLDPVGPSRDEDGTALLAALLDVAAEDQQALRGRDRYVARLVRQRTNPRQLRRQPQIRTTGSYLITGGFGGIGQAVAHWLAQQGAGRLILLGRTPLPHRSDWDAPGHSTAVRARIAAVRDLEATGVPVEVAVADVSDAEQLGQVVSGCAGSAYPLCGVVHAAGSPAPQPLQDLAAEDPHEYDAVWRPKVVGGWLLHQLTEDLRLDFFLSFSTASTVWGERHQAGNCAANAFLDGLAEYRHAVGEAALTVSWSPWETASSLYDERALATLAALGLRPLAHPQCLQLLGMLLAGPAPSAIVCAANWQVYKPMLEQRRARPVLRGLG</sequence>
<dbReference type="Pfam" id="PF00109">
    <property type="entry name" value="ketoacyl-synt"/>
    <property type="match status" value="1"/>
</dbReference>
<evidence type="ECO:0000259" key="5">
    <source>
        <dbReference type="PROSITE" id="PS52004"/>
    </source>
</evidence>
<evidence type="ECO:0000256" key="2">
    <source>
        <dbReference type="ARBA" id="ARBA00022553"/>
    </source>
</evidence>